<organism evidence="2 3">
    <name type="scientific">Araneus ventricosus</name>
    <name type="common">Orbweaver spider</name>
    <name type="synonym">Epeira ventricosa</name>
    <dbReference type="NCBI Taxonomy" id="182803"/>
    <lineage>
        <taxon>Eukaryota</taxon>
        <taxon>Metazoa</taxon>
        <taxon>Ecdysozoa</taxon>
        <taxon>Arthropoda</taxon>
        <taxon>Chelicerata</taxon>
        <taxon>Arachnida</taxon>
        <taxon>Araneae</taxon>
        <taxon>Araneomorphae</taxon>
        <taxon>Entelegynae</taxon>
        <taxon>Araneoidea</taxon>
        <taxon>Araneidae</taxon>
        <taxon>Araneus</taxon>
    </lineage>
</organism>
<feature type="region of interest" description="Disordered" evidence="1">
    <location>
        <begin position="86"/>
        <end position="117"/>
    </location>
</feature>
<evidence type="ECO:0008006" key="4">
    <source>
        <dbReference type="Google" id="ProtNLM"/>
    </source>
</evidence>
<evidence type="ECO:0000313" key="3">
    <source>
        <dbReference type="Proteomes" id="UP000499080"/>
    </source>
</evidence>
<evidence type="ECO:0000313" key="2">
    <source>
        <dbReference type="EMBL" id="GBO26528.1"/>
    </source>
</evidence>
<dbReference type="EMBL" id="BGPR01049539">
    <property type="protein sequence ID" value="GBO26528.1"/>
    <property type="molecule type" value="Genomic_DNA"/>
</dbReference>
<dbReference type="AlphaFoldDB" id="A0A4Y2VQ48"/>
<sequence>MIENTREGVTKRTLTSVWKKLWPDRVVERDSEGFETVPVEPAVNEIVSLVKIGGLEVDSNDIDELVEEHSQELSTEELAELHCASQQEVVEESLSEKDEEVTAKQQSSDAIREMLKA</sequence>
<evidence type="ECO:0000256" key="1">
    <source>
        <dbReference type="SAM" id="MobiDB-lite"/>
    </source>
</evidence>
<protein>
    <recommendedName>
        <fullName evidence="4">DDE-1 domain-containing protein</fullName>
    </recommendedName>
</protein>
<comment type="caution">
    <text evidence="2">The sequence shown here is derived from an EMBL/GenBank/DDBJ whole genome shotgun (WGS) entry which is preliminary data.</text>
</comment>
<reference evidence="2 3" key="1">
    <citation type="journal article" date="2019" name="Sci. Rep.">
        <title>Orb-weaving spider Araneus ventricosus genome elucidates the spidroin gene catalogue.</title>
        <authorList>
            <person name="Kono N."/>
            <person name="Nakamura H."/>
            <person name="Ohtoshi R."/>
            <person name="Moran D.A.P."/>
            <person name="Shinohara A."/>
            <person name="Yoshida Y."/>
            <person name="Fujiwara M."/>
            <person name="Mori M."/>
            <person name="Tomita M."/>
            <person name="Arakawa K."/>
        </authorList>
    </citation>
    <scope>NUCLEOTIDE SEQUENCE [LARGE SCALE GENOMIC DNA]</scope>
</reference>
<dbReference type="OrthoDB" id="7422307at2759"/>
<accession>A0A4Y2VQ48</accession>
<keyword evidence="3" id="KW-1185">Reference proteome</keyword>
<dbReference type="Proteomes" id="UP000499080">
    <property type="component" value="Unassembled WGS sequence"/>
</dbReference>
<proteinExistence type="predicted"/>
<name>A0A4Y2VQ48_ARAVE</name>
<gene>
    <name evidence="2" type="ORF">AVEN_253957_1</name>
</gene>